<keyword evidence="2" id="KW-0812">Transmembrane</keyword>
<gene>
    <name evidence="4" type="ORF">HF964_06215</name>
</gene>
<evidence type="ECO:0000256" key="2">
    <source>
        <dbReference type="SAM" id="Phobius"/>
    </source>
</evidence>
<keyword evidence="2" id="KW-1133">Transmembrane helix</keyword>
<dbReference type="RefSeq" id="WP_168722189.1">
    <property type="nucleotide sequence ID" value="NZ_JAAXPN010000006.1"/>
</dbReference>
<evidence type="ECO:0000259" key="3">
    <source>
        <dbReference type="Pfam" id="PF04024"/>
    </source>
</evidence>
<keyword evidence="5" id="KW-1185">Reference proteome</keyword>
<dbReference type="InterPro" id="IPR007168">
    <property type="entry name" value="Phageshock_PspC_N"/>
</dbReference>
<comment type="caution">
    <text evidence="4">The sequence shown here is derived from an EMBL/GenBank/DDBJ whole genome shotgun (WGS) entry which is preliminary data.</text>
</comment>
<sequence>MKQTKKLRRSNNRVVFGVLGGFAEYFGIDAKIMRLGFLIIIGLITIFSHAHFGIGTWLLIYLLATILMPAPVGSWLNIFSQLKDASREQQTSGNKRANTTKRDTSRQKTSQHKATIIVDGDILDERNSKKEK</sequence>
<organism evidence="4 5">
    <name type="scientific">Periweissella fabalis</name>
    <dbReference type="NCBI Taxonomy" id="1070421"/>
    <lineage>
        <taxon>Bacteria</taxon>
        <taxon>Bacillati</taxon>
        <taxon>Bacillota</taxon>
        <taxon>Bacilli</taxon>
        <taxon>Lactobacillales</taxon>
        <taxon>Lactobacillaceae</taxon>
        <taxon>Periweissella</taxon>
    </lineage>
</organism>
<dbReference type="EMBL" id="JAAXPN010000006">
    <property type="protein sequence ID" value="NKZ24392.1"/>
    <property type="molecule type" value="Genomic_DNA"/>
</dbReference>
<evidence type="ECO:0000313" key="5">
    <source>
        <dbReference type="Proteomes" id="UP000549765"/>
    </source>
</evidence>
<feature type="transmembrane region" description="Helical" evidence="2">
    <location>
        <begin position="35"/>
        <end position="52"/>
    </location>
</feature>
<evidence type="ECO:0000256" key="1">
    <source>
        <dbReference type="SAM" id="MobiDB-lite"/>
    </source>
</evidence>
<feature type="domain" description="Phage shock protein PspC N-terminal" evidence="3">
    <location>
        <begin position="5"/>
        <end position="70"/>
    </location>
</feature>
<dbReference type="Proteomes" id="UP000549765">
    <property type="component" value="Unassembled WGS sequence"/>
</dbReference>
<dbReference type="AlphaFoldDB" id="A0A7X6S3X6"/>
<reference evidence="4 5" key="1">
    <citation type="submission" date="2020-04" db="EMBL/GenBank/DDBJ databases">
        <title>MicrobeNet Type strains.</title>
        <authorList>
            <person name="Nicholson A.C."/>
        </authorList>
    </citation>
    <scope>NUCLEOTIDE SEQUENCE [LARGE SCALE GENOMIC DNA]</scope>
    <source>
        <strain evidence="4 5">CCUG 61472</strain>
    </source>
</reference>
<feature type="compositionally biased region" description="Basic and acidic residues" evidence="1">
    <location>
        <begin position="123"/>
        <end position="132"/>
    </location>
</feature>
<feature type="region of interest" description="Disordered" evidence="1">
    <location>
        <begin position="86"/>
        <end position="132"/>
    </location>
</feature>
<feature type="compositionally biased region" description="Polar residues" evidence="1">
    <location>
        <begin position="88"/>
        <end position="97"/>
    </location>
</feature>
<feature type="transmembrane region" description="Helical" evidence="2">
    <location>
        <begin position="58"/>
        <end position="79"/>
    </location>
</feature>
<evidence type="ECO:0000313" key="4">
    <source>
        <dbReference type="EMBL" id="NKZ24392.1"/>
    </source>
</evidence>
<accession>A0A7X6S3X6</accession>
<protein>
    <submittedName>
        <fullName evidence="4">PspC domain-containing protein</fullName>
    </submittedName>
</protein>
<proteinExistence type="predicted"/>
<name>A0A7X6S3X6_9LACO</name>
<keyword evidence="2" id="KW-0472">Membrane</keyword>
<dbReference type="Pfam" id="PF04024">
    <property type="entry name" value="PspC"/>
    <property type="match status" value="1"/>
</dbReference>